<gene>
    <name evidence="1" type="ORF">EZS28_018704</name>
</gene>
<protein>
    <submittedName>
        <fullName evidence="1">Uncharacterized protein</fullName>
    </submittedName>
</protein>
<dbReference type="AlphaFoldDB" id="A0A5J4VT55"/>
<accession>A0A5J4VT55</accession>
<sequence length="151" mass="16607">MVSLPTYVKGQIYIDPTIANSKGVVKLDFQEWTKQYANDSYTPAGKSIDDYKLLKDGTAPADESYYPVAATNETFKTLKVSKRQYDTDLTCDVAGDLYESGDLNFLGYAIKAVTGDDIIPSITFILKNGIKEIQFTNIPAETAQVEAALTI</sequence>
<dbReference type="EMBL" id="SNRW01005116">
    <property type="protein sequence ID" value="KAA6385771.1"/>
    <property type="molecule type" value="Genomic_DNA"/>
</dbReference>
<dbReference type="Proteomes" id="UP000324800">
    <property type="component" value="Unassembled WGS sequence"/>
</dbReference>
<name>A0A5J4VT55_9EUKA</name>
<proteinExistence type="predicted"/>
<evidence type="ECO:0000313" key="2">
    <source>
        <dbReference type="Proteomes" id="UP000324800"/>
    </source>
</evidence>
<reference evidence="1 2" key="1">
    <citation type="submission" date="2019-03" db="EMBL/GenBank/DDBJ databases">
        <title>Single cell metagenomics reveals metabolic interactions within the superorganism composed of flagellate Streblomastix strix and complex community of Bacteroidetes bacteria on its surface.</title>
        <authorList>
            <person name="Treitli S.C."/>
            <person name="Kolisko M."/>
            <person name="Husnik F."/>
            <person name="Keeling P."/>
            <person name="Hampl V."/>
        </authorList>
    </citation>
    <scope>NUCLEOTIDE SEQUENCE [LARGE SCALE GENOMIC DNA]</scope>
    <source>
        <strain evidence="1">ST1C</strain>
    </source>
</reference>
<evidence type="ECO:0000313" key="1">
    <source>
        <dbReference type="EMBL" id="KAA6385771.1"/>
    </source>
</evidence>
<organism evidence="1 2">
    <name type="scientific">Streblomastix strix</name>
    <dbReference type="NCBI Taxonomy" id="222440"/>
    <lineage>
        <taxon>Eukaryota</taxon>
        <taxon>Metamonada</taxon>
        <taxon>Preaxostyla</taxon>
        <taxon>Oxymonadida</taxon>
        <taxon>Streblomastigidae</taxon>
        <taxon>Streblomastix</taxon>
    </lineage>
</organism>
<comment type="caution">
    <text evidence="1">The sequence shown here is derived from an EMBL/GenBank/DDBJ whole genome shotgun (WGS) entry which is preliminary data.</text>
</comment>